<dbReference type="GO" id="GO:0000324">
    <property type="term" value="C:fungal-type vacuole"/>
    <property type="evidence" value="ECO:0007669"/>
    <property type="project" value="TreeGrafter"/>
</dbReference>
<feature type="transmembrane region" description="Helical" evidence="9">
    <location>
        <begin position="233"/>
        <end position="257"/>
    </location>
</feature>
<reference evidence="10 11" key="1">
    <citation type="submission" date="2018-06" db="EMBL/GenBank/DDBJ databases">
        <title>Whole genome sequencing of Candida tropicalis (genome annotated by CSBL at Korea University).</title>
        <authorList>
            <person name="Ahn J."/>
        </authorList>
    </citation>
    <scope>NUCLEOTIDE SEQUENCE [LARGE SCALE GENOMIC DNA]</scope>
    <source>
        <strain evidence="10 11">ATCC 20962</strain>
    </source>
</reference>
<evidence type="ECO:0000256" key="7">
    <source>
        <dbReference type="ARBA" id="ARBA00037472"/>
    </source>
</evidence>
<dbReference type="PANTHER" id="PTHR31465:SF9">
    <property type="entry name" value="SPHINGOID LONG-CHAIN BASE TRANSPORTER RSB1"/>
    <property type="match status" value="1"/>
</dbReference>
<dbReference type="OrthoDB" id="3358017at2759"/>
<keyword evidence="5" id="KW-0813">Transport</keyword>
<feature type="transmembrane region" description="Helical" evidence="9">
    <location>
        <begin position="43"/>
        <end position="66"/>
    </location>
</feature>
<evidence type="ECO:0000256" key="1">
    <source>
        <dbReference type="ARBA" id="ARBA00004651"/>
    </source>
</evidence>
<evidence type="ECO:0000256" key="9">
    <source>
        <dbReference type="SAM" id="Phobius"/>
    </source>
</evidence>
<keyword evidence="11" id="KW-1185">Reference proteome</keyword>
<evidence type="ECO:0000256" key="2">
    <source>
        <dbReference type="ARBA" id="ARBA00009969"/>
    </source>
</evidence>
<dbReference type="Pfam" id="PF04479">
    <property type="entry name" value="RTA1"/>
    <property type="match status" value="1"/>
</dbReference>
<dbReference type="AlphaFoldDB" id="A0A367YLN9"/>
<accession>A0A367YLN9</accession>
<evidence type="ECO:0000256" key="6">
    <source>
        <dbReference type="ARBA" id="ARBA00023136"/>
    </source>
</evidence>
<organism evidence="10 11">
    <name type="scientific">Candida viswanathii</name>
    <dbReference type="NCBI Taxonomy" id="5486"/>
    <lineage>
        <taxon>Eukaryota</taxon>
        <taxon>Fungi</taxon>
        <taxon>Dikarya</taxon>
        <taxon>Ascomycota</taxon>
        <taxon>Saccharomycotina</taxon>
        <taxon>Pichiomycetes</taxon>
        <taxon>Debaryomycetaceae</taxon>
        <taxon>Candida/Lodderomyces clade</taxon>
        <taxon>Candida</taxon>
    </lineage>
</organism>
<evidence type="ECO:0000313" key="11">
    <source>
        <dbReference type="Proteomes" id="UP000253472"/>
    </source>
</evidence>
<keyword evidence="3 9" id="KW-0812">Transmembrane</keyword>
<keyword evidence="6 9" id="KW-0472">Membrane</keyword>
<evidence type="ECO:0000256" key="5">
    <source>
        <dbReference type="ARBA" id="ARBA00023055"/>
    </source>
</evidence>
<evidence type="ECO:0000256" key="3">
    <source>
        <dbReference type="ARBA" id="ARBA00022692"/>
    </source>
</evidence>
<feature type="transmembrane region" description="Helical" evidence="9">
    <location>
        <begin position="150"/>
        <end position="171"/>
    </location>
</feature>
<keyword evidence="5" id="KW-0445">Lipid transport</keyword>
<dbReference type="InterPro" id="IPR007568">
    <property type="entry name" value="RTA1"/>
</dbReference>
<gene>
    <name evidence="10" type="primary">RSB1_4</name>
    <name evidence="10" type="ORF">Cantr_02875</name>
</gene>
<feature type="transmembrane region" description="Helical" evidence="9">
    <location>
        <begin position="20"/>
        <end position="38"/>
    </location>
</feature>
<dbReference type="GO" id="GO:0006869">
    <property type="term" value="P:lipid transport"/>
    <property type="evidence" value="ECO:0007669"/>
    <property type="project" value="UniProtKB-KW"/>
</dbReference>
<evidence type="ECO:0000313" key="10">
    <source>
        <dbReference type="EMBL" id="RCK66785.1"/>
    </source>
</evidence>
<proteinExistence type="inferred from homology"/>
<evidence type="ECO:0000256" key="4">
    <source>
        <dbReference type="ARBA" id="ARBA00022989"/>
    </source>
</evidence>
<comment type="similarity">
    <text evidence="2">Belongs to the lipid-translocating exporter (LTE) (TC 9.A.26.1) family.</text>
</comment>
<sequence>MATDYTINYFGEHLKYAPNIVYLAVYATIFAYYSGMIIKSRYWFFNVTFFIGYGLEFIGFLGRVLAVGNEHRLDYYTMQSFCLTVSPAFIMGGIYFMFGQLVVVHGSEFSILPPLWYSYFFITLDVCTILIQAAGGGISAAGAEGNVGTILMIVGVAAQVGSMSIFLFFWFEFLNRIYFKPAKDSGLEGALARPTFGNFLKMLFNVPSAKAYKLNVLDENYDARYYKIRQSRLFGWFPLAITVAVVVVYIRCIYRVVELAQGWNGYLMVHEIFLLVLDASMMSICGLVFIPFHPYWVFGKENVLKRSALRKSKKHHNEGSSDLDGFHVSNWDNVKRDV</sequence>
<name>A0A367YLN9_9ASCO</name>
<feature type="transmembrane region" description="Helical" evidence="9">
    <location>
        <begin position="116"/>
        <end position="138"/>
    </location>
</feature>
<feature type="transmembrane region" description="Helical" evidence="9">
    <location>
        <begin position="272"/>
        <end position="298"/>
    </location>
</feature>
<evidence type="ECO:0000256" key="8">
    <source>
        <dbReference type="ARBA" id="ARBA00041117"/>
    </source>
</evidence>
<dbReference type="PANTHER" id="PTHR31465">
    <property type="entry name" value="PROTEIN RTA1-RELATED"/>
    <property type="match status" value="1"/>
</dbReference>
<protein>
    <recommendedName>
        <fullName evidence="8">Sphingoid long-chain base transporter RSB1</fullName>
    </recommendedName>
</protein>
<feature type="transmembrane region" description="Helical" evidence="9">
    <location>
        <begin position="78"/>
        <end position="104"/>
    </location>
</feature>
<dbReference type="Proteomes" id="UP000253472">
    <property type="component" value="Unassembled WGS sequence"/>
</dbReference>
<dbReference type="STRING" id="5486.A0A367YLN9"/>
<comment type="caution">
    <text evidence="10">The sequence shown here is derived from an EMBL/GenBank/DDBJ whole genome shotgun (WGS) entry which is preliminary data.</text>
</comment>
<keyword evidence="4 9" id="KW-1133">Transmembrane helix</keyword>
<dbReference type="GO" id="GO:0005886">
    <property type="term" value="C:plasma membrane"/>
    <property type="evidence" value="ECO:0007669"/>
    <property type="project" value="UniProtKB-SubCell"/>
</dbReference>
<dbReference type="EMBL" id="QLNQ01000001">
    <property type="protein sequence ID" value="RCK66785.1"/>
    <property type="molecule type" value="Genomic_DNA"/>
</dbReference>
<comment type="function">
    <text evidence="7">Catalyzes the ATP-dependent translocation of sphingoid long-chain bases (LCBs) from the cytoplasmic site toward the extracytoplasmic side of the membrane (flip-flop). Involved in the establishment of the functional lipid asymmetry of the plasma membrane. Regulates intracellular levels of LCBs, sphingolipid precursors that are growth inhibitory at increased levels.</text>
</comment>
<comment type="subcellular location">
    <subcellularLocation>
        <location evidence="1">Cell membrane</location>
        <topology evidence="1">Multi-pass membrane protein</topology>
    </subcellularLocation>
</comment>